<evidence type="ECO:0000259" key="2">
    <source>
        <dbReference type="Pfam" id="PF00561"/>
    </source>
</evidence>
<evidence type="ECO:0000256" key="1">
    <source>
        <dbReference type="SAM" id="MobiDB-lite"/>
    </source>
</evidence>
<dbReference type="InterPro" id="IPR029058">
    <property type="entry name" value="AB_hydrolase_fold"/>
</dbReference>
<feature type="domain" description="AB hydrolase-1" evidence="2">
    <location>
        <begin position="99"/>
        <end position="356"/>
    </location>
</feature>
<dbReference type="Pfam" id="PF00561">
    <property type="entry name" value="Abhydrolase_1"/>
    <property type="match status" value="1"/>
</dbReference>
<protein>
    <recommendedName>
        <fullName evidence="2">AB hydrolase-1 domain-containing protein</fullName>
    </recommendedName>
</protein>
<dbReference type="FunFam" id="3.40.50.1820:FF:000270">
    <property type="entry name" value="Alpha/beta-Hydrolases superfamily protein"/>
    <property type="match status" value="1"/>
</dbReference>
<gene>
    <name evidence="3" type="ORF">L1049_007836</name>
</gene>
<name>A0AAP0S5H0_LIQFO</name>
<feature type="region of interest" description="Disordered" evidence="1">
    <location>
        <begin position="1"/>
        <end position="25"/>
    </location>
</feature>
<proteinExistence type="predicted"/>
<organism evidence="3 4">
    <name type="scientific">Liquidambar formosana</name>
    <name type="common">Formosan gum</name>
    <dbReference type="NCBI Taxonomy" id="63359"/>
    <lineage>
        <taxon>Eukaryota</taxon>
        <taxon>Viridiplantae</taxon>
        <taxon>Streptophyta</taxon>
        <taxon>Embryophyta</taxon>
        <taxon>Tracheophyta</taxon>
        <taxon>Spermatophyta</taxon>
        <taxon>Magnoliopsida</taxon>
        <taxon>eudicotyledons</taxon>
        <taxon>Gunneridae</taxon>
        <taxon>Pentapetalae</taxon>
        <taxon>Saxifragales</taxon>
        <taxon>Altingiaceae</taxon>
        <taxon>Liquidambar</taxon>
    </lineage>
</organism>
<dbReference type="Proteomes" id="UP001415857">
    <property type="component" value="Unassembled WGS sequence"/>
</dbReference>
<keyword evidence="4" id="KW-1185">Reference proteome</keyword>
<dbReference type="PANTHER" id="PTHR45763">
    <property type="entry name" value="HYDROLASE, ALPHA/BETA FOLD FAMILY PROTEIN, EXPRESSED-RELATED"/>
    <property type="match status" value="1"/>
</dbReference>
<dbReference type="AlphaFoldDB" id="A0AAP0S5H0"/>
<dbReference type="InterPro" id="IPR000073">
    <property type="entry name" value="AB_hydrolase_1"/>
</dbReference>
<dbReference type="EMBL" id="JBBPBK010000002">
    <property type="protein sequence ID" value="KAK9289678.1"/>
    <property type="molecule type" value="Genomic_DNA"/>
</dbReference>
<accession>A0AAP0S5H0</accession>
<comment type="caution">
    <text evidence="3">The sequence shown here is derived from an EMBL/GenBank/DDBJ whole genome shotgun (WGS) entry which is preliminary data.</text>
</comment>
<dbReference type="SUPFAM" id="SSF53474">
    <property type="entry name" value="alpha/beta-Hydrolases"/>
    <property type="match status" value="1"/>
</dbReference>
<sequence length="376" mass="42409">MAGGVNRKVSAASARAHTRRAKQNSSFPLPSGMFKKILVVLFMGILAWAYQVIQPPSPKICGSTDGPPVTAPRIKLSDGRHLAYKEHGVPKDIAKYKIVFVHGFDCCRHDAVVATNLSPEILKDLEVYIVSFDRPGYGESDPNPKQTVKSMALDIEELADQLGLGSKFYVIGFSMGGEVIWSCLKYIPHRLAGATLIAPVVNYWWPGFPANLSKEAYYQQFRQDQWSLRVAHYTPWLTYWWHTQKLFPASSVIAHSLDILSQQDRELIPQVPSRKSFMAQVRQQGEYESLHRDLMIGFGTWEFDPMDLTNPFPYNEGSVHLWHGDEDSLVPVTLQRYIAQQLPWINYHELPGAGNMFPYADGMSDAIIKALLIGEK</sequence>
<evidence type="ECO:0000313" key="4">
    <source>
        <dbReference type="Proteomes" id="UP001415857"/>
    </source>
</evidence>
<evidence type="ECO:0000313" key="3">
    <source>
        <dbReference type="EMBL" id="KAK9289678.1"/>
    </source>
</evidence>
<dbReference type="PANTHER" id="PTHR45763:SF51">
    <property type="entry name" value="ALPHA_BETA-HYDROLASES SUPERFAMILY PROTEIN"/>
    <property type="match status" value="1"/>
</dbReference>
<dbReference type="Gene3D" id="3.40.50.1820">
    <property type="entry name" value="alpha/beta hydrolase"/>
    <property type="match status" value="1"/>
</dbReference>
<reference evidence="3 4" key="1">
    <citation type="journal article" date="2024" name="Plant J.">
        <title>Genome sequences and population genomics reveal climatic adaptation and genomic divergence between two closely related sweetgum species.</title>
        <authorList>
            <person name="Xu W.Q."/>
            <person name="Ren C.Q."/>
            <person name="Zhang X.Y."/>
            <person name="Comes H.P."/>
            <person name="Liu X.H."/>
            <person name="Li Y.G."/>
            <person name="Kettle C.J."/>
            <person name="Jalonen R."/>
            <person name="Gaisberger H."/>
            <person name="Ma Y.Z."/>
            <person name="Qiu Y.X."/>
        </authorList>
    </citation>
    <scope>NUCLEOTIDE SEQUENCE [LARGE SCALE GENOMIC DNA]</scope>
    <source>
        <strain evidence="3">Hangzhou</strain>
    </source>
</reference>